<comment type="catalytic activity">
    <reaction evidence="9">
        <text>L-serine + hexadecanoyl-CoA + H(+) = 3-oxosphinganine + CO2 + CoA</text>
        <dbReference type="Rhea" id="RHEA:14761"/>
        <dbReference type="ChEBI" id="CHEBI:15378"/>
        <dbReference type="ChEBI" id="CHEBI:16526"/>
        <dbReference type="ChEBI" id="CHEBI:33384"/>
        <dbReference type="ChEBI" id="CHEBI:57287"/>
        <dbReference type="ChEBI" id="CHEBI:57379"/>
        <dbReference type="ChEBI" id="CHEBI:58299"/>
        <dbReference type="EC" id="2.3.1.50"/>
    </reaction>
</comment>
<dbReference type="GO" id="GO:0046512">
    <property type="term" value="P:sphingosine biosynthetic process"/>
    <property type="evidence" value="ECO:0007669"/>
    <property type="project" value="TreeGrafter"/>
</dbReference>
<evidence type="ECO:0000256" key="7">
    <source>
        <dbReference type="ARBA" id="ARBA00022898"/>
    </source>
</evidence>
<evidence type="ECO:0000256" key="5">
    <source>
        <dbReference type="ARBA" id="ARBA00013220"/>
    </source>
</evidence>
<evidence type="ECO:0000256" key="2">
    <source>
        <dbReference type="ARBA" id="ARBA00004760"/>
    </source>
</evidence>
<reference evidence="14 15" key="1">
    <citation type="journal article" date="2021" name="Sci. Rep.">
        <title>Genome sequencing of the multicellular alga Astrephomene provides insights into convergent evolution of germ-soma differentiation.</title>
        <authorList>
            <person name="Yamashita S."/>
            <person name="Yamamoto K."/>
            <person name="Matsuzaki R."/>
            <person name="Suzuki S."/>
            <person name="Yamaguchi H."/>
            <person name="Hirooka S."/>
            <person name="Minakuchi Y."/>
            <person name="Miyagishima S."/>
            <person name="Kawachi M."/>
            <person name="Toyoda A."/>
            <person name="Nozaki H."/>
        </authorList>
    </citation>
    <scope>NUCLEOTIDE SEQUENCE [LARGE SCALE GENOMIC DNA]</scope>
    <source>
        <strain evidence="14 15">NIES-4017</strain>
    </source>
</reference>
<feature type="compositionally biased region" description="Basic and acidic residues" evidence="11">
    <location>
        <begin position="549"/>
        <end position="559"/>
    </location>
</feature>
<dbReference type="GO" id="GO:0004758">
    <property type="term" value="F:serine C-palmitoyltransferase activity"/>
    <property type="evidence" value="ECO:0007669"/>
    <property type="project" value="UniProtKB-EC"/>
</dbReference>
<dbReference type="Proteomes" id="UP001054857">
    <property type="component" value="Unassembled WGS sequence"/>
</dbReference>
<dbReference type="PANTHER" id="PTHR13693:SF3">
    <property type="entry name" value="LD36009P"/>
    <property type="match status" value="1"/>
</dbReference>
<organism evidence="14 15">
    <name type="scientific">Astrephomene gubernaculifera</name>
    <dbReference type="NCBI Taxonomy" id="47775"/>
    <lineage>
        <taxon>Eukaryota</taxon>
        <taxon>Viridiplantae</taxon>
        <taxon>Chlorophyta</taxon>
        <taxon>core chlorophytes</taxon>
        <taxon>Chlorophyceae</taxon>
        <taxon>CS clade</taxon>
        <taxon>Chlamydomonadales</taxon>
        <taxon>Astrephomenaceae</taxon>
        <taxon>Astrephomene</taxon>
    </lineage>
</organism>
<evidence type="ECO:0000259" key="13">
    <source>
        <dbReference type="Pfam" id="PF00155"/>
    </source>
</evidence>
<protein>
    <recommendedName>
        <fullName evidence="5">serine C-palmitoyltransferase</fullName>
        <ecNumber evidence="5">2.3.1.50</ecNumber>
    </recommendedName>
</protein>
<dbReference type="Gene3D" id="3.90.1150.10">
    <property type="entry name" value="Aspartate Aminotransferase, domain 1"/>
    <property type="match status" value="1"/>
</dbReference>
<dbReference type="InterPro" id="IPR015421">
    <property type="entry name" value="PyrdxlP-dep_Trfase_major"/>
</dbReference>
<feature type="compositionally biased region" description="Low complexity" evidence="11">
    <location>
        <begin position="524"/>
        <end position="547"/>
    </location>
</feature>
<comment type="pathway">
    <text evidence="3">Sphingolipid metabolism.</text>
</comment>
<dbReference type="AlphaFoldDB" id="A0AAD3DHT5"/>
<evidence type="ECO:0000256" key="3">
    <source>
        <dbReference type="ARBA" id="ARBA00004991"/>
    </source>
</evidence>
<dbReference type="GO" id="GO:0016020">
    <property type="term" value="C:membrane"/>
    <property type="evidence" value="ECO:0007669"/>
    <property type="project" value="GOC"/>
</dbReference>
<dbReference type="Pfam" id="PF00155">
    <property type="entry name" value="Aminotran_1_2"/>
    <property type="match status" value="1"/>
</dbReference>
<dbReference type="InterPro" id="IPR015422">
    <property type="entry name" value="PyrdxlP-dep_Trfase_small"/>
</dbReference>
<evidence type="ECO:0000256" key="12">
    <source>
        <dbReference type="SAM" id="Phobius"/>
    </source>
</evidence>
<keyword evidence="12" id="KW-0472">Membrane</keyword>
<dbReference type="EC" id="2.3.1.50" evidence="5"/>
<accession>A0AAD3DHT5</accession>
<dbReference type="PROSITE" id="PS00599">
    <property type="entry name" value="AA_TRANSFER_CLASS_2"/>
    <property type="match status" value="1"/>
</dbReference>
<gene>
    <name evidence="14" type="ORF">Agub_g2590</name>
</gene>
<keyword evidence="12" id="KW-1133">Transmembrane helix</keyword>
<dbReference type="EMBL" id="BMAR01000002">
    <property type="protein sequence ID" value="GFR41818.1"/>
    <property type="molecule type" value="Genomic_DNA"/>
</dbReference>
<feature type="domain" description="Aminotransferase class I/classII large" evidence="13">
    <location>
        <begin position="111"/>
        <end position="470"/>
    </location>
</feature>
<evidence type="ECO:0000256" key="4">
    <source>
        <dbReference type="ARBA" id="ARBA00008392"/>
    </source>
</evidence>
<comment type="similarity">
    <text evidence="4 10">Belongs to the class-II pyridoxal-phosphate-dependent aminotransferase family.</text>
</comment>
<evidence type="ECO:0000256" key="6">
    <source>
        <dbReference type="ARBA" id="ARBA00022679"/>
    </source>
</evidence>
<comment type="cofactor">
    <cofactor evidence="1 10">
        <name>pyridoxal 5'-phosphate</name>
        <dbReference type="ChEBI" id="CHEBI:597326"/>
    </cofactor>
</comment>
<keyword evidence="12" id="KW-0812">Transmembrane</keyword>
<sequence length="633" mass="68911">MSSEDCIAPPFFSIISALFILSAATIFGRIRDAWYFLRHPFSSKSKDGYAPIRDKTEDFYMRRMYGRIVDCWNRPISSAPDAWVDVMERYRAKDTTGVDIAEIVPTGNTRHCLNLSSYNYLGFAASDPYCTPRVIDTIHELGVSNCSSRVHSGTTSVHVELEELVARFLGVEAAITYGMGFATNSSTIPSLVGKGCLVLSDALNHSSIVAGSRLSGAKIKVFRHNDARHLDALLRQSIAEGQPRSHRPWKKVLVIVEGIYSMEGETCNLKEIVQVAKKHKAYIYLDEAHSIGALGPTGRGCCEHWGVDPRDIDVMMGTFTKSFGSCGGYIAGRREVVEHLRRHSPAHLYACSMAPGCVQQVISALHVIMGLDGSDRGARKVAQLHDNANYVRSRLLTMGMDVLGSWDSPVMPIMTYSASKMVALSRECLRHHLAMVIVGFPATPALLTRARICISAAHTREDLDWALEQLGDVSALCMLLYRTRALYERIEADLKEHVARHVGPEAAARATIADIAAGRFSIRPVRSQQQQSSRALPAPATVAVESSAAEERQQQEEGQGHVQPARSKRSRAKSSSQEGAAEKEVVVTASPAASPASPAAGAAATVALRTRSAVKAHAKAYVQTKAAASVVKK</sequence>
<dbReference type="GO" id="GO:0046513">
    <property type="term" value="P:ceramide biosynthetic process"/>
    <property type="evidence" value="ECO:0007669"/>
    <property type="project" value="TreeGrafter"/>
</dbReference>
<evidence type="ECO:0000256" key="10">
    <source>
        <dbReference type="RuleBase" id="RU003693"/>
    </source>
</evidence>
<evidence type="ECO:0000256" key="9">
    <source>
        <dbReference type="ARBA" id="ARBA00048528"/>
    </source>
</evidence>
<dbReference type="InterPro" id="IPR004839">
    <property type="entry name" value="Aminotransferase_I/II_large"/>
</dbReference>
<comment type="caution">
    <text evidence="14">The sequence shown here is derived from an EMBL/GenBank/DDBJ whole genome shotgun (WGS) entry which is preliminary data.</text>
</comment>
<evidence type="ECO:0000256" key="8">
    <source>
        <dbReference type="ARBA" id="ARBA00022919"/>
    </source>
</evidence>
<dbReference type="Gene3D" id="3.40.640.10">
    <property type="entry name" value="Type I PLP-dependent aspartate aminotransferase-like (Major domain)"/>
    <property type="match status" value="1"/>
</dbReference>
<feature type="transmembrane region" description="Helical" evidence="12">
    <location>
        <begin position="12"/>
        <end position="30"/>
    </location>
</feature>
<evidence type="ECO:0000256" key="1">
    <source>
        <dbReference type="ARBA" id="ARBA00001933"/>
    </source>
</evidence>
<keyword evidence="15" id="KW-1185">Reference proteome</keyword>
<evidence type="ECO:0000313" key="15">
    <source>
        <dbReference type="Proteomes" id="UP001054857"/>
    </source>
</evidence>
<keyword evidence="8" id="KW-0746">Sphingolipid metabolism</keyword>
<dbReference type="CDD" id="cd06454">
    <property type="entry name" value="KBL_like"/>
    <property type="match status" value="1"/>
</dbReference>
<dbReference type="GO" id="GO:0030170">
    <property type="term" value="F:pyridoxal phosphate binding"/>
    <property type="evidence" value="ECO:0007669"/>
    <property type="project" value="InterPro"/>
</dbReference>
<keyword evidence="8" id="KW-0443">Lipid metabolism</keyword>
<dbReference type="InterPro" id="IPR015424">
    <property type="entry name" value="PyrdxlP-dep_Trfase"/>
</dbReference>
<name>A0AAD3DHT5_9CHLO</name>
<dbReference type="PANTHER" id="PTHR13693">
    <property type="entry name" value="CLASS II AMINOTRANSFERASE/8-AMINO-7-OXONONANOATE SYNTHASE"/>
    <property type="match status" value="1"/>
</dbReference>
<feature type="region of interest" description="Disordered" evidence="11">
    <location>
        <begin position="524"/>
        <end position="601"/>
    </location>
</feature>
<dbReference type="SUPFAM" id="SSF53383">
    <property type="entry name" value="PLP-dependent transferases"/>
    <property type="match status" value="1"/>
</dbReference>
<dbReference type="GO" id="GO:0017059">
    <property type="term" value="C:serine palmitoyltransferase complex"/>
    <property type="evidence" value="ECO:0007669"/>
    <property type="project" value="TreeGrafter"/>
</dbReference>
<comment type="pathway">
    <text evidence="2">Lipid metabolism; sphingolipid metabolism.</text>
</comment>
<keyword evidence="6" id="KW-0808">Transferase</keyword>
<keyword evidence="7 10" id="KW-0663">Pyridoxal phosphate</keyword>
<dbReference type="InterPro" id="IPR050087">
    <property type="entry name" value="AON_synthase_class-II"/>
</dbReference>
<evidence type="ECO:0000256" key="11">
    <source>
        <dbReference type="SAM" id="MobiDB-lite"/>
    </source>
</evidence>
<feature type="compositionally biased region" description="Low complexity" evidence="11">
    <location>
        <begin position="586"/>
        <end position="601"/>
    </location>
</feature>
<dbReference type="InterPro" id="IPR001917">
    <property type="entry name" value="Aminotrans_II_pyridoxalP_BS"/>
</dbReference>
<evidence type="ECO:0000313" key="14">
    <source>
        <dbReference type="EMBL" id="GFR41818.1"/>
    </source>
</evidence>
<proteinExistence type="inferred from homology"/>